<organism evidence="1 2">
    <name type="scientific">Streptococcus pantholopis</name>
    <dbReference type="NCBI Taxonomy" id="1811193"/>
    <lineage>
        <taxon>Bacteria</taxon>
        <taxon>Bacillati</taxon>
        <taxon>Bacillota</taxon>
        <taxon>Bacilli</taxon>
        <taxon>Lactobacillales</taxon>
        <taxon>Streptococcaceae</taxon>
        <taxon>Streptococcus</taxon>
    </lineage>
</organism>
<dbReference type="GO" id="GO:0000287">
    <property type="term" value="F:magnesium ion binding"/>
    <property type="evidence" value="ECO:0007669"/>
    <property type="project" value="TreeGrafter"/>
</dbReference>
<reference evidence="1 2" key="1">
    <citation type="journal article" date="2016" name="Int. J. Syst. Evol. Microbiol.">
        <title>Streptococcuspantholopis sp. nov., isolated from faeces of the Tibetan antelope (Pantholops hodgsonii).</title>
        <authorList>
            <person name="Bai X."/>
            <person name="Xiong Y."/>
            <person name="Lu S."/>
            <person name="Jin D."/>
            <person name="Lai X."/>
            <person name="Yang J."/>
            <person name="Niu L."/>
            <person name="Hu S."/>
            <person name="Meng X."/>
            <person name="Pu J."/>
            <person name="Ye C."/>
            <person name="Xu J."/>
        </authorList>
    </citation>
    <scope>NUCLEOTIDE SEQUENCE [LARGE SCALE GENOMIC DNA]</scope>
    <source>
        <strain evidence="1 2">TA 26</strain>
    </source>
</reference>
<protein>
    <submittedName>
        <fullName evidence="1">Haloacid dehalogenase</fullName>
    </submittedName>
</protein>
<dbReference type="AlphaFoldDB" id="A0A172Q679"/>
<evidence type="ECO:0000313" key="1">
    <source>
        <dbReference type="EMBL" id="AND78917.1"/>
    </source>
</evidence>
<dbReference type="Gene3D" id="3.40.50.1000">
    <property type="entry name" value="HAD superfamily/HAD-like"/>
    <property type="match status" value="1"/>
</dbReference>
<dbReference type="Gene3D" id="3.30.1240.10">
    <property type="match status" value="1"/>
</dbReference>
<accession>A0A172Q679</accession>
<dbReference type="InterPro" id="IPR006379">
    <property type="entry name" value="HAD-SF_hydro_IIB"/>
</dbReference>
<gene>
    <name evidence="1" type="ORF">A0O21_02200</name>
</gene>
<evidence type="ECO:0000313" key="2">
    <source>
        <dbReference type="Proteomes" id="UP000077317"/>
    </source>
</evidence>
<dbReference type="OrthoDB" id="9790031at2"/>
<keyword evidence="2" id="KW-1185">Reference proteome</keyword>
<dbReference type="NCBIfam" id="TIGR01484">
    <property type="entry name" value="HAD-SF-IIB"/>
    <property type="match status" value="1"/>
</dbReference>
<sequence>MKSKILCVTDLDGTFIKDSVQVSQNDLLAYHYLLNFSDFSIATGRSVKEIHYVTDQNAINCQHFIAFNGALIINSDQETIFSDAIPQMQVAELLDYLKKEQLVFDALDGERRIGNFSHEHPERLWNMEIICPDNLYDILIKRELFKFNVRPPKDTAGSCLSYLQKKFPNLEIYHSGATRIEITAKGVSKGAALQKIASSYDLVIAFGDSGNDISLFDNADISYCMSEAAADVQQHATFTVNHFSDAIAHLSQNIGNYLNH</sequence>
<name>A0A172Q679_9STRE</name>
<dbReference type="SUPFAM" id="SSF56784">
    <property type="entry name" value="HAD-like"/>
    <property type="match status" value="1"/>
</dbReference>
<dbReference type="GO" id="GO:0016791">
    <property type="term" value="F:phosphatase activity"/>
    <property type="evidence" value="ECO:0007669"/>
    <property type="project" value="TreeGrafter"/>
</dbReference>
<dbReference type="Pfam" id="PF08282">
    <property type="entry name" value="Hydrolase_3"/>
    <property type="match status" value="1"/>
</dbReference>
<reference evidence="2" key="2">
    <citation type="submission" date="2016-03" db="EMBL/GenBank/DDBJ databases">
        <title>Streptococcus antelopensis sp. nov., isolated from the feces of the Tibetan antelope (Pantholops hodgsonii) in Hoh Xil National Nature Reserve, Qinghai, China.</title>
        <authorList>
            <person name="Bai X."/>
        </authorList>
    </citation>
    <scope>NUCLEOTIDE SEQUENCE [LARGE SCALE GENOMIC DNA]</scope>
    <source>
        <strain evidence="2">TA 26</strain>
    </source>
</reference>
<dbReference type="GO" id="GO:0005829">
    <property type="term" value="C:cytosol"/>
    <property type="evidence" value="ECO:0007669"/>
    <property type="project" value="TreeGrafter"/>
</dbReference>
<dbReference type="KEGG" id="spat:A0O21_02200"/>
<dbReference type="EMBL" id="CP014699">
    <property type="protein sequence ID" value="AND78917.1"/>
    <property type="molecule type" value="Genomic_DNA"/>
</dbReference>
<dbReference type="PROSITE" id="PS01229">
    <property type="entry name" value="COF_2"/>
    <property type="match status" value="1"/>
</dbReference>
<dbReference type="InterPro" id="IPR023214">
    <property type="entry name" value="HAD_sf"/>
</dbReference>
<dbReference type="InterPro" id="IPR036412">
    <property type="entry name" value="HAD-like_sf"/>
</dbReference>
<dbReference type="PANTHER" id="PTHR10000">
    <property type="entry name" value="PHOSPHOSERINE PHOSPHATASE"/>
    <property type="match status" value="1"/>
</dbReference>
<dbReference type="Proteomes" id="UP000077317">
    <property type="component" value="Chromosome"/>
</dbReference>
<proteinExistence type="predicted"/>
<dbReference type="RefSeq" id="WP_067060596.1">
    <property type="nucleotide sequence ID" value="NZ_CP014699.1"/>
</dbReference>
<dbReference type="PANTHER" id="PTHR10000:SF8">
    <property type="entry name" value="HAD SUPERFAMILY HYDROLASE-LIKE, TYPE 3"/>
    <property type="match status" value="1"/>
</dbReference>
<dbReference type="STRING" id="1811193.A0O21_02200"/>